<dbReference type="SUPFAM" id="SSF57667">
    <property type="entry name" value="beta-beta-alpha zinc fingers"/>
    <property type="match status" value="1"/>
</dbReference>
<keyword evidence="1" id="KW-0863">Zinc-finger</keyword>
<name>A0AA85EXI1_9TREM</name>
<feature type="region of interest" description="Disordered" evidence="2">
    <location>
        <begin position="623"/>
        <end position="655"/>
    </location>
</feature>
<feature type="domain" description="C2H2-type" evidence="3">
    <location>
        <begin position="346"/>
        <end position="369"/>
    </location>
</feature>
<evidence type="ECO:0000313" key="4">
    <source>
        <dbReference type="Proteomes" id="UP000050792"/>
    </source>
</evidence>
<keyword evidence="1" id="KW-0862">Zinc</keyword>
<dbReference type="WBParaSite" id="SRDH1_2880.1">
    <property type="protein sequence ID" value="SRDH1_2880.1"/>
    <property type="gene ID" value="SRDH1_2880"/>
</dbReference>
<evidence type="ECO:0000256" key="2">
    <source>
        <dbReference type="SAM" id="MobiDB-lite"/>
    </source>
</evidence>
<proteinExistence type="predicted"/>
<dbReference type="SMART" id="SM00355">
    <property type="entry name" value="ZnF_C2H2"/>
    <property type="match status" value="2"/>
</dbReference>
<keyword evidence="4" id="KW-1185">Reference proteome</keyword>
<evidence type="ECO:0000256" key="1">
    <source>
        <dbReference type="PROSITE-ProRule" id="PRU00042"/>
    </source>
</evidence>
<dbReference type="PROSITE" id="PS50157">
    <property type="entry name" value="ZINC_FINGER_C2H2_2"/>
    <property type="match status" value="1"/>
</dbReference>
<dbReference type="Proteomes" id="UP000050792">
    <property type="component" value="Unassembled WGS sequence"/>
</dbReference>
<organism evidence="4 5">
    <name type="scientific">Schistosoma rodhaini</name>
    <dbReference type="NCBI Taxonomy" id="6188"/>
    <lineage>
        <taxon>Eukaryota</taxon>
        <taxon>Metazoa</taxon>
        <taxon>Spiralia</taxon>
        <taxon>Lophotrochozoa</taxon>
        <taxon>Platyhelminthes</taxon>
        <taxon>Trematoda</taxon>
        <taxon>Digenea</taxon>
        <taxon>Strigeidida</taxon>
        <taxon>Schistosomatoidea</taxon>
        <taxon>Schistosomatidae</taxon>
        <taxon>Schistosoma</taxon>
    </lineage>
</organism>
<keyword evidence="1" id="KW-0479">Metal-binding</keyword>
<reference evidence="5" key="2">
    <citation type="submission" date="2023-11" db="UniProtKB">
        <authorList>
            <consortium name="WormBaseParasite"/>
        </authorList>
    </citation>
    <scope>IDENTIFICATION</scope>
</reference>
<evidence type="ECO:0000259" key="3">
    <source>
        <dbReference type="PROSITE" id="PS50157"/>
    </source>
</evidence>
<reference evidence="4" key="1">
    <citation type="submission" date="2022-06" db="EMBL/GenBank/DDBJ databases">
        <authorList>
            <person name="Berger JAMES D."/>
            <person name="Berger JAMES D."/>
        </authorList>
    </citation>
    <scope>NUCLEOTIDE SEQUENCE [LARGE SCALE GENOMIC DNA]</scope>
</reference>
<dbReference type="InterPro" id="IPR036236">
    <property type="entry name" value="Znf_C2H2_sf"/>
</dbReference>
<dbReference type="AlphaFoldDB" id="A0AA85EXI1"/>
<dbReference type="Gene3D" id="3.30.160.60">
    <property type="entry name" value="Classic Zinc Finger"/>
    <property type="match status" value="1"/>
</dbReference>
<dbReference type="PROSITE" id="PS00028">
    <property type="entry name" value="ZINC_FINGER_C2H2_1"/>
    <property type="match status" value="1"/>
</dbReference>
<sequence>MYTGDLGWPENLCSFGVMKCFSSDGEFEEHDGQEINTEYLEKFTKMVQNASILANRLSSKELLSAFQISFHLMEKISYVILSMCKSSKEEIDELKSFRTAWKYPSYPRCMIKNDSPMGVCSMKTQSLNENGDCEVIDQQESQLKVLIEEEEEEESDENLCDSGIASNRDVNFITESTISNSSCQKLSPVNENHSPNNYSSKCLSSPFTNESSVIDIDENCSMIADKCANVEVLVVVPGTTTSEMFDNDSKQINMTENISKIQLKNRISTIRKTNSTNNDKKFENGSISSDILDQPNNNSTELYESQTTILTNKFQVDAKRWRLTSADKLNTLIDECERQINGRKLYVCKFCGKIYEIKSSMRYHMKIIHLQMHLRTTEMQCRICGKQFTCVSAVNRHQSKCILSTISDSRFKNNTISSNQSLFTSPIMTTITTTSSSTDSDMHPRLSVNSFTSQTSDSYNNSLNHNTSLTDSDLMMESLSSASKNFTNLVHFPSAFRIPDICCTTTQFMNQSIPKIYQNSQIRSLNSRNFIPSSDLVNLPNISNSDSLPFQPFNSSNDTRSLLNSVNNHSMNCSYSSSQWNSSTWSTMSNLGCNFTALTPAQIDICMKAVVQGICSTVGQCTTTTNNNDNDTNRSSNNNNVSSYRTNQESNEYNHVPTDSYQIMDETQWKLPNKNLSDFSETTERTLSSSHANDMVAIDLSSRPQSASLIIESF</sequence>
<protein>
    <recommendedName>
        <fullName evidence="3">C2H2-type domain-containing protein</fullName>
    </recommendedName>
</protein>
<dbReference type="InterPro" id="IPR013087">
    <property type="entry name" value="Znf_C2H2_type"/>
</dbReference>
<dbReference type="GO" id="GO:0008270">
    <property type="term" value="F:zinc ion binding"/>
    <property type="evidence" value="ECO:0007669"/>
    <property type="project" value="UniProtKB-KW"/>
</dbReference>
<evidence type="ECO:0000313" key="5">
    <source>
        <dbReference type="WBParaSite" id="SRDH1_2880.1"/>
    </source>
</evidence>
<accession>A0AA85EXI1</accession>
<feature type="compositionally biased region" description="Low complexity" evidence="2">
    <location>
        <begin position="623"/>
        <end position="647"/>
    </location>
</feature>